<dbReference type="SUPFAM" id="SSF52540">
    <property type="entry name" value="P-loop containing nucleoside triphosphate hydrolases"/>
    <property type="match status" value="1"/>
</dbReference>
<dbReference type="PANTHER" id="PTHR43519:SF1">
    <property type="entry name" value="ATP-DEPENDENT RNA HELICASE HRPB"/>
    <property type="match status" value="1"/>
</dbReference>
<dbReference type="Proteomes" id="UP000238801">
    <property type="component" value="Unassembled WGS sequence"/>
</dbReference>
<feature type="domain" description="Helicase ATP-binding" evidence="6">
    <location>
        <begin position="14"/>
        <end position="176"/>
    </location>
</feature>
<dbReference type="Gene3D" id="3.40.50.300">
    <property type="entry name" value="P-loop containing nucleotide triphosphate hydrolases"/>
    <property type="match status" value="2"/>
</dbReference>
<keyword evidence="4" id="KW-0067">ATP-binding</keyword>
<keyword evidence="1" id="KW-0547">Nucleotide-binding</keyword>
<feature type="region of interest" description="Disordered" evidence="5">
    <location>
        <begin position="466"/>
        <end position="502"/>
    </location>
</feature>
<dbReference type="GO" id="GO:0004386">
    <property type="term" value="F:helicase activity"/>
    <property type="evidence" value="ECO:0007669"/>
    <property type="project" value="UniProtKB-KW"/>
</dbReference>
<dbReference type="SMART" id="SM00490">
    <property type="entry name" value="HELICc"/>
    <property type="match status" value="1"/>
</dbReference>
<keyword evidence="9" id="KW-1185">Reference proteome</keyword>
<dbReference type="PROSITE" id="PS51194">
    <property type="entry name" value="HELICASE_CTER"/>
    <property type="match status" value="1"/>
</dbReference>
<dbReference type="InterPro" id="IPR010225">
    <property type="entry name" value="HrpB"/>
</dbReference>
<evidence type="ECO:0000256" key="1">
    <source>
        <dbReference type="ARBA" id="ARBA00022741"/>
    </source>
</evidence>
<dbReference type="InterPro" id="IPR011545">
    <property type="entry name" value="DEAD/DEAH_box_helicase_dom"/>
</dbReference>
<dbReference type="GO" id="GO:0016787">
    <property type="term" value="F:hydrolase activity"/>
    <property type="evidence" value="ECO:0007669"/>
    <property type="project" value="UniProtKB-KW"/>
</dbReference>
<comment type="caution">
    <text evidence="8">The sequence shown here is derived from an EMBL/GenBank/DDBJ whole genome shotgun (WGS) entry which is preliminary data.</text>
</comment>
<dbReference type="Gene3D" id="1.20.120.1080">
    <property type="match status" value="1"/>
</dbReference>
<dbReference type="PROSITE" id="PS51192">
    <property type="entry name" value="HELICASE_ATP_BIND_1"/>
    <property type="match status" value="1"/>
</dbReference>
<dbReference type="GO" id="GO:0005524">
    <property type="term" value="F:ATP binding"/>
    <property type="evidence" value="ECO:0007669"/>
    <property type="project" value="UniProtKB-KW"/>
</dbReference>
<accession>A0A2T0X445</accession>
<feature type="domain" description="Helicase C-terminal" evidence="7">
    <location>
        <begin position="204"/>
        <end position="365"/>
    </location>
</feature>
<name>A0A2T0X445_9RHOB</name>
<dbReference type="InterPro" id="IPR007502">
    <property type="entry name" value="Helicase-assoc_dom"/>
</dbReference>
<dbReference type="PANTHER" id="PTHR43519">
    <property type="entry name" value="ATP-DEPENDENT RNA HELICASE HRPB"/>
    <property type="match status" value="1"/>
</dbReference>
<dbReference type="InterPro" id="IPR013689">
    <property type="entry name" value="RNA_helicase_ATP-dep_HrpB_C"/>
</dbReference>
<dbReference type="PIRSF" id="PIRSF005496">
    <property type="entry name" value="ATP_hel_hrpB"/>
    <property type="match status" value="1"/>
</dbReference>
<dbReference type="CDD" id="cd18791">
    <property type="entry name" value="SF2_C_RHA"/>
    <property type="match status" value="1"/>
</dbReference>
<dbReference type="SMART" id="SM00847">
    <property type="entry name" value="HA2"/>
    <property type="match status" value="1"/>
</dbReference>
<gene>
    <name evidence="8" type="ORF">BCF33_2602</name>
</gene>
<organism evidence="8 9">
    <name type="scientific">Hasllibacter halocynthiae</name>
    <dbReference type="NCBI Taxonomy" id="595589"/>
    <lineage>
        <taxon>Bacteria</taxon>
        <taxon>Pseudomonadati</taxon>
        <taxon>Pseudomonadota</taxon>
        <taxon>Alphaproteobacteria</taxon>
        <taxon>Rhodobacterales</taxon>
        <taxon>Roseobacteraceae</taxon>
        <taxon>Hasllibacter</taxon>
    </lineage>
</organism>
<evidence type="ECO:0000259" key="6">
    <source>
        <dbReference type="PROSITE" id="PS51192"/>
    </source>
</evidence>
<dbReference type="InterPro" id="IPR001650">
    <property type="entry name" value="Helicase_C-like"/>
</dbReference>
<proteinExistence type="predicted"/>
<evidence type="ECO:0000256" key="3">
    <source>
        <dbReference type="ARBA" id="ARBA00022806"/>
    </source>
</evidence>
<evidence type="ECO:0000313" key="9">
    <source>
        <dbReference type="Proteomes" id="UP000238801"/>
    </source>
</evidence>
<dbReference type="Pfam" id="PF00270">
    <property type="entry name" value="DEAD"/>
    <property type="match status" value="1"/>
</dbReference>
<evidence type="ECO:0000259" key="7">
    <source>
        <dbReference type="PROSITE" id="PS51194"/>
    </source>
</evidence>
<dbReference type="RefSeq" id="WP_106161277.1">
    <property type="nucleotide sequence ID" value="NZ_PVTT01000002.1"/>
</dbReference>
<dbReference type="Pfam" id="PF08482">
    <property type="entry name" value="HrpB_C"/>
    <property type="match status" value="1"/>
</dbReference>
<dbReference type="InterPro" id="IPR027417">
    <property type="entry name" value="P-loop_NTPase"/>
</dbReference>
<evidence type="ECO:0000256" key="4">
    <source>
        <dbReference type="ARBA" id="ARBA00022840"/>
    </source>
</evidence>
<dbReference type="NCBIfam" id="TIGR01970">
    <property type="entry name" value="DEAH_box_HrpB"/>
    <property type="match status" value="1"/>
</dbReference>
<dbReference type="AlphaFoldDB" id="A0A2T0X445"/>
<sequence>MDLPVDAAIPHVLAALAPEGGRCVLQAPPGAGKTTRVPLALLGTLPEGRILMLEPRRLAVRAAAARMAETLGEEVGRTVGYGMRGERKVSCATRIEVVTEGLLTRHLQSDPALEDVACLVFDEFHERSLDADLGLALALEAAGALRPDLRLLVMSATLDAEPVAALIGARTVTSEGRAFPVETRYRTHPRRTGERRGDPRAIAALTREALAEERGSALVFLPGEREIRACAAALEGCGAEVMPLYGAMPLAAQRRAVAPAKGRKVVLATSIAETSLTIEGVRVVVDAGLARRARFDPGTGMGRLVTEAASRAEADQRRGRAGRTGPGVCFRDWTRAEEGAMPPFAPPEIATADLAALALTLAEWGSDALPFLDPPDEGRLEAARDLLRALGALNGRSVTPHGRAMAALPLHPRLAHMLIRAPGSAHLAALLSERDPLREAGVDLEVRLRRWGDPAMAPVRREAKRLERLRPAAAPPPLVPDGDASPSGHPGRPSAPSSGGALSLAFPDRIGLRRKGDEARWLLSGGRGATMRGDEALAGERMIVAADLDGAGREARVRRAMTVSEAEVRALHPVAVVRLCEWDRRAGRVVAAEREMLGAVVLAERGWDAPPDALARAAFEGVRALGLPGTKAVRLLRARAAAAGRDLSDEALLADPEWLLPWLGEVRDAGAIRALDIRPALEARLGWEGMRALDAAAPPAFATPLGRKVPIDYGGEVPGIEVRLQELFGVAEHPRVGGAPLRVTLLSPAGRPLQVTTDLPGFWAGEYAEVRKEMRGRYPKHPWPEDPAGAEPTVRAKRRG</sequence>
<protein>
    <submittedName>
        <fullName evidence="8">ATP-dependent helicase HrpB</fullName>
    </submittedName>
</protein>
<dbReference type="Pfam" id="PF00271">
    <property type="entry name" value="Helicase_C"/>
    <property type="match status" value="1"/>
</dbReference>
<evidence type="ECO:0000256" key="2">
    <source>
        <dbReference type="ARBA" id="ARBA00022801"/>
    </source>
</evidence>
<keyword evidence="3 8" id="KW-0347">Helicase</keyword>
<dbReference type="GO" id="GO:0003676">
    <property type="term" value="F:nucleic acid binding"/>
    <property type="evidence" value="ECO:0007669"/>
    <property type="project" value="InterPro"/>
</dbReference>
<evidence type="ECO:0000313" key="8">
    <source>
        <dbReference type="EMBL" id="PRY93718.1"/>
    </source>
</evidence>
<feature type="region of interest" description="Disordered" evidence="5">
    <location>
        <begin position="777"/>
        <end position="800"/>
    </location>
</feature>
<dbReference type="SMART" id="SM00487">
    <property type="entry name" value="DEXDc"/>
    <property type="match status" value="1"/>
</dbReference>
<feature type="compositionally biased region" description="Low complexity" evidence="5">
    <location>
        <begin position="484"/>
        <end position="502"/>
    </location>
</feature>
<reference evidence="8 9" key="1">
    <citation type="submission" date="2018-03" db="EMBL/GenBank/DDBJ databases">
        <title>Genomic Encyclopedia of Archaeal and Bacterial Type Strains, Phase II (KMG-II): from individual species to whole genera.</title>
        <authorList>
            <person name="Goeker M."/>
        </authorList>
    </citation>
    <scope>NUCLEOTIDE SEQUENCE [LARGE SCALE GENOMIC DNA]</scope>
    <source>
        <strain evidence="8 9">DSM 29318</strain>
    </source>
</reference>
<dbReference type="InterPro" id="IPR014001">
    <property type="entry name" value="Helicase_ATP-bd"/>
</dbReference>
<dbReference type="OrthoDB" id="9805617at2"/>
<keyword evidence="2" id="KW-0378">Hydrolase</keyword>
<dbReference type="EMBL" id="PVTT01000002">
    <property type="protein sequence ID" value="PRY93718.1"/>
    <property type="molecule type" value="Genomic_DNA"/>
</dbReference>
<evidence type="ECO:0000256" key="5">
    <source>
        <dbReference type="SAM" id="MobiDB-lite"/>
    </source>
</evidence>